<feature type="domain" description="Rhodanese" evidence="1">
    <location>
        <begin position="42"/>
        <end position="126"/>
    </location>
</feature>
<dbReference type="InterPro" id="IPR050229">
    <property type="entry name" value="GlpE_sulfurtransferase"/>
</dbReference>
<evidence type="ECO:0000313" key="4">
    <source>
        <dbReference type="EMBL" id="MBJ7638264.1"/>
    </source>
</evidence>
<evidence type="ECO:0000313" key="5">
    <source>
        <dbReference type="Proteomes" id="UP000728106"/>
    </source>
</evidence>
<dbReference type="CDD" id="cd00158">
    <property type="entry name" value="RHOD"/>
    <property type="match status" value="1"/>
</dbReference>
<reference evidence="4 5" key="3">
    <citation type="journal article" date="2021" name="Int. J. Food Microbiol.">
        <title>Safety demonstration of a microbial species for use in the food chain: Weissella confusa.</title>
        <authorList>
            <person name="Bourdichon F."/>
            <person name="Patrone V."/>
            <person name="Fontana A."/>
            <person name="Milani G."/>
            <person name="Morelli L."/>
        </authorList>
    </citation>
    <scope>NUCLEOTIDE SEQUENCE [LARGE SCALE GENOMIC DNA]</scope>
    <source>
        <strain evidence="3">CCUG 30943</strain>
        <strain evidence="4 5">CCUG 43002</strain>
    </source>
</reference>
<dbReference type="OrthoDB" id="9808735at2"/>
<dbReference type="PROSITE" id="PS50206">
    <property type="entry name" value="RHODANESE_3"/>
    <property type="match status" value="1"/>
</dbReference>
<comment type="caution">
    <text evidence="4">The sequence shown here is derived from an EMBL/GenBank/DDBJ whole genome shotgun (WGS) entry which is preliminary data.</text>
</comment>
<dbReference type="GeneID" id="57978277"/>
<evidence type="ECO:0000313" key="3">
    <source>
        <dbReference type="EMBL" id="MBJ7633274.1"/>
    </source>
</evidence>
<proteinExistence type="predicted"/>
<dbReference type="RefSeq" id="WP_003609257.1">
    <property type="nucleotide sequence ID" value="NZ_ALXH01000101.1"/>
</dbReference>
<dbReference type="InterPro" id="IPR036873">
    <property type="entry name" value="Rhodanese-like_dom_sf"/>
</dbReference>
<accession>A0A0R2F5N4</accession>
<dbReference type="SMART" id="SM00450">
    <property type="entry name" value="RHOD"/>
    <property type="match status" value="1"/>
</dbReference>
<dbReference type="Pfam" id="PF00581">
    <property type="entry name" value="Rhodanese"/>
    <property type="match status" value="1"/>
</dbReference>
<reference evidence="2" key="2">
    <citation type="submission" date="2020-08" db="EMBL/GenBank/DDBJ databases">
        <title>Complete genome sequence of Weissella confusa strain FS54 provides insights into metabolic potential.</title>
        <authorList>
            <person name="Fhoula I."/>
            <person name="Najjari A."/>
            <person name="Lekired A."/>
            <person name="Bessrour-Aouam N."/>
            <person name="Jaballah S."/>
            <person name="Klibi N."/>
            <person name="Ouzari H.-I."/>
        </authorList>
    </citation>
    <scope>NUCLEOTIDE SEQUENCE</scope>
    <source>
        <strain evidence="2">FS54</strain>
    </source>
</reference>
<name>A0A0R2F5N4_WEICO</name>
<dbReference type="Proteomes" id="UP000650485">
    <property type="component" value="Unassembled WGS sequence"/>
</dbReference>
<dbReference type="AlphaFoldDB" id="A0A0R2F5N4"/>
<organism evidence="4 5">
    <name type="scientific">Weissella confusa</name>
    <name type="common">Lactobacillus confusus</name>
    <dbReference type="NCBI Taxonomy" id="1583"/>
    <lineage>
        <taxon>Bacteria</taxon>
        <taxon>Bacillati</taxon>
        <taxon>Bacillota</taxon>
        <taxon>Bacilli</taxon>
        <taxon>Lactobacillales</taxon>
        <taxon>Lactobacillaceae</taxon>
        <taxon>Weissella</taxon>
    </lineage>
</organism>
<dbReference type="EMBL" id="JAAOCX010000013">
    <property type="protein sequence ID" value="MBJ7633274.1"/>
    <property type="molecule type" value="Genomic_DNA"/>
</dbReference>
<keyword evidence="5" id="KW-1185">Reference proteome</keyword>
<reference evidence="4" key="1">
    <citation type="submission" date="2020-02" db="EMBL/GenBank/DDBJ databases">
        <authorList>
            <person name="Fontana A."/>
            <person name="Patrone V."/>
            <person name="Morelli L."/>
        </authorList>
    </citation>
    <scope>NUCLEOTIDE SEQUENCE</scope>
    <source>
        <strain evidence="3">CCUG 30943</strain>
        <strain evidence="4">CCUG 43002</strain>
    </source>
</reference>
<dbReference type="Proteomes" id="UP000728106">
    <property type="component" value="Unassembled WGS sequence"/>
</dbReference>
<evidence type="ECO:0000313" key="2">
    <source>
        <dbReference type="EMBL" id="MBC6498665.1"/>
    </source>
</evidence>
<dbReference type="EMBL" id="JAAOCP010000003">
    <property type="protein sequence ID" value="MBJ7638264.1"/>
    <property type="molecule type" value="Genomic_DNA"/>
</dbReference>
<protein>
    <submittedName>
        <fullName evidence="4">Rhodanese-like domain-containing protein</fullName>
    </submittedName>
</protein>
<dbReference type="PANTHER" id="PTHR43031">
    <property type="entry name" value="FAD-DEPENDENT OXIDOREDUCTASE"/>
    <property type="match status" value="1"/>
</dbReference>
<dbReference type="Gene3D" id="3.40.250.10">
    <property type="entry name" value="Rhodanese-like domain"/>
    <property type="match status" value="1"/>
</dbReference>
<gene>
    <name evidence="2" type="ORF">H7R52_08240</name>
    <name evidence="4" type="ORF">HAU20_02530</name>
    <name evidence="3" type="ORF">HAU43_09295</name>
</gene>
<sequence>MLQALFVIVLLWILWTVGTLVWTRVTLKRAASLLNSEEFEAQSRGHQLIDLREPAKFKAKHVLGARNIQYAMLNENHSALRQDKPVFLYDENMQMAARMARKLKKAGYNDIYVLKNGFGSYTGKTKSN</sequence>
<dbReference type="PANTHER" id="PTHR43031:SF18">
    <property type="entry name" value="RHODANESE-RELATED SULFURTRANSFERASES"/>
    <property type="match status" value="1"/>
</dbReference>
<evidence type="ECO:0000259" key="1">
    <source>
        <dbReference type="PROSITE" id="PS50206"/>
    </source>
</evidence>
<dbReference type="Proteomes" id="UP000808038">
    <property type="component" value="Unassembled WGS sequence"/>
</dbReference>
<dbReference type="EMBL" id="JACSZT010000006">
    <property type="protein sequence ID" value="MBC6498665.1"/>
    <property type="molecule type" value="Genomic_DNA"/>
</dbReference>
<dbReference type="InterPro" id="IPR001763">
    <property type="entry name" value="Rhodanese-like_dom"/>
</dbReference>
<dbReference type="SUPFAM" id="SSF52821">
    <property type="entry name" value="Rhodanese/Cell cycle control phosphatase"/>
    <property type="match status" value="1"/>
</dbReference>